<sequence>MRSELTAGGLAVLAALAFALPANAAGEGIALYSGANLSGEKVLVDLAHGECVNLEAPALSGVNIAAADLEVFFNADCVKGLPGRPSDIHYVLGSLHQADFPFPAVSYRLR</sequence>
<keyword evidence="3" id="KW-1185">Reference proteome</keyword>
<name>A0A1G7PTB7_9PSEU</name>
<feature type="chain" id="PRO_5011769852" evidence="1">
    <location>
        <begin position="25"/>
        <end position="110"/>
    </location>
</feature>
<proteinExistence type="predicted"/>
<keyword evidence="1" id="KW-0732">Signal</keyword>
<gene>
    <name evidence="2" type="ORF">SAMN05216553_10464</name>
</gene>
<protein>
    <submittedName>
        <fullName evidence="2">Uncharacterized protein</fullName>
    </submittedName>
</protein>
<dbReference type="OrthoDB" id="3696701at2"/>
<accession>A0A1G7PTB7</accession>
<dbReference type="RefSeq" id="WP_090048019.1">
    <property type="nucleotide sequence ID" value="NZ_FNCC01000004.1"/>
</dbReference>
<evidence type="ECO:0000256" key="1">
    <source>
        <dbReference type="SAM" id="SignalP"/>
    </source>
</evidence>
<dbReference type="EMBL" id="FNCC01000004">
    <property type="protein sequence ID" value="SDF89567.1"/>
    <property type="molecule type" value="Genomic_DNA"/>
</dbReference>
<reference evidence="3" key="1">
    <citation type="submission" date="2016-10" db="EMBL/GenBank/DDBJ databases">
        <authorList>
            <person name="Varghese N."/>
            <person name="Submissions S."/>
        </authorList>
    </citation>
    <scope>NUCLEOTIDE SEQUENCE [LARGE SCALE GENOMIC DNA]</scope>
    <source>
        <strain evidence="3">CGMCC 4.3506</strain>
    </source>
</reference>
<feature type="signal peptide" evidence="1">
    <location>
        <begin position="1"/>
        <end position="24"/>
    </location>
</feature>
<dbReference type="AlphaFoldDB" id="A0A1G7PTB7"/>
<evidence type="ECO:0000313" key="3">
    <source>
        <dbReference type="Proteomes" id="UP000199623"/>
    </source>
</evidence>
<dbReference type="Proteomes" id="UP000199623">
    <property type="component" value="Unassembled WGS sequence"/>
</dbReference>
<evidence type="ECO:0000313" key="2">
    <source>
        <dbReference type="EMBL" id="SDF89567.1"/>
    </source>
</evidence>
<organism evidence="2 3">
    <name type="scientific">Lentzea fradiae</name>
    <dbReference type="NCBI Taxonomy" id="200378"/>
    <lineage>
        <taxon>Bacteria</taxon>
        <taxon>Bacillati</taxon>
        <taxon>Actinomycetota</taxon>
        <taxon>Actinomycetes</taxon>
        <taxon>Pseudonocardiales</taxon>
        <taxon>Pseudonocardiaceae</taxon>
        <taxon>Lentzea</taxon>
    </lineage>
</organism>